<dbReference type="GO" id="GO:0016491">
    <property type="term" value="F:oxidoreductase activity"/>
    <property type="evidence" value="ECO:0007669"/>
    <property type="project" value="TreeGrafter"/>
</dbReference>
<feature type="domain" description="Plastocyanin-like" evidence="2">
    <location>
        <begin position="16"/>
        <end position="78"/>
    </location>
</feature>
<accession>A0A5J9SPF4</accession>
<dbReference type="AlphaFoldDB" id="A0A5J9SPF4"/>
<comment type="caution">
    <text evidence="3">The sequence shown here is derived from an EMBL/GenBank/DDBJ whole genome shotgun (WGS) entry which is preliminary data.</text>
</comment>
<comment type="similarity">
    <text evidence="1">Belongs to the multicopper oxidase family.</text>
</comment>
<evidence type="ECO:0000256" key="1">
    <source>
        <dbReference type="ARBA" id="ARBA00010609"/>
    </source>
</evidence>
<dbReference type="SUPFAM" id="SSF49503">
    <property type="entry name" value="Cupredoxins"/>
    <property type="match status" value="1"/>
</dbReference>
<dbReference type="EMBL" id="RWGY01000545">
    <property type="protein sequence ID" value="TVU00799.1"/>
    <property type="molecule type" value="Genomic_DNA"/>
</dbReference>
<keyword evidence="4" id="KW-1185">Reference proteome</keyword>
<reference evidence="3 4" key="1">
    <citation type="journal article" date="2019" name="Sci. Rep.">
        <title>A high-quality genome of Eragrostis curvula grass provides insights into Poaceae evolution and supports new strategies to enhance forage quality.</title>
        <authorList>
            <person name="Carballo J."/>
            <person name="Santos B.A.C.M."/>
            <person name="Zappacosta D."/>
            <person name="Garbus I."/>
            <person name="Selva J.P."/>
            <person name="Gallo C.A."/>
            <person name="Diaz A."/>
            <person name="Albertini E."/>
            <person name="Caccamo M."/>
            <person name="Echenique V."/>
        </authorList>
    </citation>
    <scope>NUCLEOTIDE SEQUENCE [LARGE SCALE GENOMIC DNA]</scope>
    <source>
        <strain evidence="4">cv. Victoria</strain>
        <tissue evidence="3">Leaf</tissue>
    </source>
</reference>
<evidence type="ECO:0000259" key="2">
    <source>
        <dbReference type="Pfam" id="PF07732"/>
    </source>
</evidence>
<protein>
    <recommendedName>
        <fullName evidence="2">Plastocyanin-like domain-containing protein</fullName>
    </recommendedName>
</protein>
<dbReference type="InterPro" id="IPR011707">
    <property type="entry name" value="Cu-oxidase-like_N"/>
</dbReference>
<sequence length="106" mass="12052">MASVLVCLRRKKNDSHGVKQWLNCWADGVPMITQGPILPNHNFTYRFNVTGQEGTLWWHAHVACLRGTMRGALIIQPRHGAGSYPFPKPHREIPIIIDVLDDGRDR</sequence>
<dbReference type="Pfam" id="PF07732">
    <property type="entry name" value="Cu-oxidase_3"/>
    <property type="match status" value="1"/>
</dbReference>
<gene>
    <name evidence="3" type="ORF">EJB05_53790</name>
</gene>
<dbReference type="InterPro" id="IPR008972">
    <property type="entry name" value="Cupredoxin"/>
</dbReference>
<evidence type="ECO:0000313" key="3">
    <source>
        <dbReference type="EMBL" id="TVU00799.1"/>
    </source>
</evidence>
<dbReference type="PANTHER" id="PTHR11709:SF356">
    <property type="entry name" value="LACCASE"/>
    <property type="match status" value="1"/>
</dbReference>
<dbReference type="Proteomes" id="UP000324897">
    <property type="component" value="Unassembled WGS sequence"/>
</dbReference>
<dbReference type="GO" id="GO:0005507">
    <property type="term" value="F:copper ion binding"/>
    <property type="evidence" value="ECO:0007669"/>
    <property type="project" value="InterPro"/>
</dbReference>
<dbReference type="OrthoDB" id="2121828at2759"/>
<organism evidence="3 4">
    <name type="scientific">Eragrostis curvula</name>
    <name type="common">weeping love grass</name>
    <dbReference type="NCBI Taxonomy" id="38414"/>
    <lineage>
        <taxon>Eukaryota</taxon>
        <taxon>Viridiplantae</taxon>
        <taxon>Streptophyta</taxon>
        <taxon>Embryophyta</taxon>
        <taxon>Tracheophyta</taxon>
        <taxon>Spermatophyta</taxon>
        <taxon>Magnoliopsida</taxon>
        <taxon>Liliopsida</taxon>
        <taxon>Poales</taxon>
        <taxon>Poaceae</taxon>
        <taxon>PACMAD clade</taxon>
        <taxon>Chloridoideae</taxon>
        <taxon>Eragrostideae</taxon>
        <taxon>Eragrostidinae</taxon>
        <taxon>Eragrostis</taxon>
    </lineage>
</organism>
<evidence type="ECO:0000313" key="4">
    <source>
        <dbReference type="Proteomes" id="UP000324897"/>
    </source>
</evidence>
<proteinExistence type="inferred from homology"/>
<feature type="non-terminal residue" evidence="3">
    <location>
        <position position="1"/>
    </location>
</feature>
<dbReference type="Gramene" id="TVU00799">
    <property type="protein sequence ID" value="TVU00799"/>
    <property type="gene ID" value="EJB05_53790"/>
</dbReference>
<dbReference type="PANTHER" id="PTHR11709">
    <property type="entry name" value="MULTI-COPPER OXIDASE"/>
    <property type="match status" value="1"/>
</dbReference>
<name>A0A5J9SPF4_9POAL</name>
<dbReference type="Gene3D" id="2.60.40.420">
    <property type="entry name" value="Cupredoxins - blue copper proteins"/>
    <property type="match status" value="1"/>
</dbReference>
<dbReference type="InterPro" id="IPR045087">
    <property type="entry name" value="Cu-oxidase_fam"/>
</dbReference>